<dbReference type="InterPro" id="IPR018669">
    <property type="entry name" value="Toxin_HigB"/>
</dbReference>
<dbReference type="OrthoDB" id="9799912at2"/>
<sequence>MRVISRGPIVDFGTKHPPAVIPLNDWYNKILQATCSNFSELKEVYRTCDYIGDDRYVFNIGGNNYRLVAIIKFKNRCLYVRGVLTHTEYDAHNKNGTLITM</sequence>
<evidence type="ECO:0000313" key="1">
    <source>
        <dbReference type="EMBL" id="TWF31718.1"/>
    </source>
</evidence>
<organism evidence="1 2">
    <name type="scientific">Chitinophaga polysaccharea</name>
    <dbReference type="NCBI Taxonomy" id="1293035"/>
    <lineage>
        <taxon>Bacteria</taxon>
        <taxon>Pseudomonadati</taxon>
        <taxon>Bacteroidota</taxon>
        <taxon>Chitinophagia</taxon>
        <taxon>Chitinophagales</taxon>
        <taxon>Chitinophagaceae</taxon>
        <taxon>Chitinophaga</taxon>
    </lineage>
</organism>
<dbReference type="GO" id="GO:0003723">
    <property type="term" value="F:RNA binding"/>
    <property type="evidence" value="ECO:0007669"/>
    <property type="project" value="InterPro"/>
</dbReference>
<name>A0A561P0T7_9BACT</name>
<dbReference type="AlphaFoldDB" id="A0A561P0T7"/>
<dbReference type="Proteomes" id="UP000320811">
    <property type="component" value="Unassembled WGS sequence"/>
</dbReference>
<evidence type="ECO:0000313" key="2">
    <source>
        <dbReference type="Proteomes" id="UP000320811"/>
    </source>
</evidence>
<dbReference type="GO" id="GO:0110001">
    <property type="term" value="C:toxin-antitoxin complex"/>
    <property type="evidence" value="ECO:0007669"/>
    <property type="project" value="InterPro"/>
</dbReference>
<dbReference type="Pfam" id="PF09907">
    <property type="entry name" value="HigB_toxin"/>
    <property type="match status" value="1"/>
</dbReference>
<dbReference type="RefSeq" id="WP_145675250.1">
    <property type="nucleotide sequence ID" value="NZ_VIWO01000018.1"/>
</dbReference>
<protein>
    <submittedName>
        <fullName evidence="1">mRNA interferase HigB</fullName>
    </submittedName>
</protein>
<keyword evidence="2" id="KW-1185">Reference proteome</keyword>
<proteinExistence type="predicted"/>
<dbReference type="EMBL" id="VIWO01000018">
    <property type="protein sequence ID" value="TWF31718.1"/>
    <property type="molecule type" value="Genomic_DNA"/>
</dbReference>
<gene>
    <name evidence="1" type="ORF">FHW36_11812</name>
</gene>
<reference evidence="1 2" key="1">
    <citation type="submission" date="2019-06" db="EMBL/GenBank/DDBJ databases">
        <title>Sorghum-associated microbial communities from plants grown in Nebraska, USA.</title>
        <authorList>
            <person name="Schachtman D."/>
        </authorList>
    </citation>
    <scope>NUCLEOTIDE SEQUENCE [LARGE SCALE GENOMIC DNA]</scope>
    <source>
        <strain evidence="1 2">1209</strain>
    </source>
</reference>
<accession>A0A561P0T7</accession>
<comment type="caution">
    <text evidence="1">The sequence shown here is derived from an EMBL/GenBank/DDBJ whole genome shotgun (WGS) entry which is preliminary data.</text>
</comment>
<dbReference type="GO" id="GO:0004519">
    <property type="term" value="F:endonuclease activity"/>
    <property type="evidence" value="ECO:0007669"/>
    <property type="project" value="InterPro"/>
</dbReference>